<dbReference type="EMBL" id="JAIHNG010000115">
    <property type="protein sequence ID" value="KAI5958804.1"/>
    <property type="molecule type" value="Genomic_DNA"/>
</dbReference>
<dbReference type="GO" id="GO:0003697">
    <property type="term" value="F:single-stranded DNA binding"/>
    <property type="evidence" value="ECO:0007669"/>
    <property type="project" value="InterPro"/>
</dbReference>
<dbReference type="InterPro" id="IPR015408">
    <property type="entry name" value="Znf_Mcm10/DnaG"/>
</dbReference>
<dbReference type="RefSeq" id="XP_051609147.1">
    <property type="nucleotide sequence ID" value="XM_051751531.1"/>
</dbReference>
<dbReference type="Pfam" id="PF22379">
    <property type="entry name" value="OB_MCM10"/>
    <property type="match status" value="1"/>
</dbReference>
<dbReference type="InterPro" id="IPR040184">
    <property type="entry name" value="Mcm10"/>
</dbReference>
<evidence type="ECO:0000256" key="8">
    <source>
        <dbReference type="SAM" id="MobiDB-lite"/>
    </source>
</evidence>
<comment type="caution">
    <text evidence="11">The sequence shown here is derived from an EMBL/GenBank/DDBJ whole genome shotgun (WGS) entry which is preliminary data.</text>
</comment>
<feature type="domain" description="Zinc finger Mcm10/DnaG-type" evidence="9">
    <location>
        <begin position="292"/>
        <end position="336"/>
    </location>
</feature>
<feature type="domain" description="MCM10 OB-fold" evidence="10">
    <location>
        <begin position="148"/>
        <end position="264"/>
    </location>
</feature>
<comment type="subcellular location">
    <subcellularLocation>
        <location evidence="1">Nucleus</location>
    </subcellularLocation>
</comment>
<keyword evidence="5" id="KW-0863">Zinc-finger</keyword>
<evidence type="ECO:0008006" key="13">
    <source>
        <dbReference type="Google" id="ProtNLM"/>
    </source>
</evidence>
<accession>A0AAD5BF78</accession>
<feature type="compositionally biased region" description="Polar residues" evidence="8">
    <location>
        <begin position="58"/>
        <end position="73"/>
    </location>
</feature>
<evidence type="ECO:0000259" key="10">
    <source>
        <dbReference type="Pfam" id="PF22379"/>
    </source>
</evidence>
<sequence>MIDPRDETVNKDDLLSDDSLDELKDLYKEFELKYQAIKRKELEKKGKQVKTKPDHETGTQNVTIVPRSPSQTKKPAEAVRELTKGEVDLPLPKTKKASEFLSKLYDANMAKHIQKFDSIDYSLRKFEFDFSNFEFKPRDVVDDLCPLSGLYLRRRYLPKEKVDQLIKETDDNMKILKIDKLLAKTNKTNNYQEPMYTNWCLVGFVLSKSEVLYTKNDKKYMKFRIGNFQNSVEFVLFDAAFEKNHKLQQGDLVLVLNPIVNKYEFKVNEHISKTGFNLKLDGSNVNSVLEIGAIRDFGICRFVKKSDNQRCSNVVNITKQHLCDIHLDNKFRQSTRMELNGVSLRSPTKTKTKVFLSTNKGSNQGNFAGFMREYNENSTFTSSVAGKLDTKRYQDPKLLQTQLKRKKLQNDRANELLEKKLSKLSLRNRIVESLNMNGNNRGQPAGGQAPPSSQFPSSMISKIGFDPTNQDNDKSKQTHPERLQELYELSAKCSTKRSLVSSSDDKRSKLEKWKRNRNTLKEYDSKLMQSNLNLSKPVVDKVKHAGGSLQRVKKTNRVVLSDDDSNDDDDLDIDFGNEDTKARYEKALGK</sequence>
<evidence type="ECO:0000256" key="6">
    <source>
        <dbReference type="ARBA" id="ARBA00022833"/>
    </source>
</evidence>
<evidence type="ECO:0000256" key="3">
    <source>
        <dbReference type="ARBA" id="ARBA00022705"/>
    </source>
</evidence>
<dbReference type="GeneID" id="76150297"/>
<keyword evidence="6" id="KW-0862">Zinc</keyword>
<evidence type="ECO:0000256" key="7">
    <source>
        <dbReference type="ARBA" id="ARBA00023242"/>
    </source>
</evidence>
<evidence type="ECO:0000313" key="11">
    <source>
        <dbReference type="EMBL" id="KAI5958804.1"/>
    </source>
</evidence>
<comment type="similarity">
    <text evidence="2">Belongs to the MCM10 family.</text>
</comment>
<evidence type="ECO:0000256" key="1">
    <source>
        <dbReference type="ARBA" id="ARBA00004123"/>
    </source>
</evidence>
<reference evidence="11 12" key="1">
    <citation type="journal article" date="2022" name="DNA Res.">
        <title>Genome analysis of five recently described species of the CUG-Ser clade uncovers Candida theae as a new hybrid lineage with pathogenic potential in the Candida parapsilosis species complex.</title>
        <authorList>
            <person name="Mixao V."/>
            <person name="Del Olmo V."/>
            <person name="Hegedusova E."/>
            <person name="Saus E."/>
            <person name="Pryszcz L."/>
            <person name="Cillingova A."/>
            <person name="Nosek J."/>
            <person name="Gabaldon T."/>
        </authorList>
    </citation>
    <scope>NUCLEOTIDE SEQUENCE [LARGE SCALE GENOMIC DNA]</scope>
    <source>
        <strain evidence="11 12">CBS 12239</strain>
    </source>
</reference>
<feature type="compositionally biased region" description="Polar residues" evidence="8">
    <location>
        <begin position="450"/>
        <end position="460"/>
    </location>
</feature>
<evidence type="ECO:0000256" key="5">
    <source>
        <dbReference type="ARBA" id="ARBA00022771"/>
    </source>
</evidence>
<evidence type="ECO:0000313" key="12">
    <source>
        <dbReference type="Proteomes" id="UP001204833"/>
    </source>
</evidence>
<dbReference type="GO" id="GO:0043596">
    <property type="term" value="C:nuclear replication fork"/>
    <property type="evidence" value="ECO:0007669"/>
    <property type="project" value="TreeGrafter"/>
</dbReference>
<dbReference type="PANTHER" id="PTHR13454">
    <property type="entry name" value="PROTEIN MCM10 HOMOLOG"/>
    <property type="match status" value="1"/>
</dbReference>
<dbReference type="Gene3D" id="2.40.50.140">
    <property type="entry name" value="Nucleic acid-binding proteins"/>
    <property type="match status" value="1"/>
</dbReference>
<keyword evidence="4" id="KW-0479">Metal-binding</keyword>
<dbReference type="GO" id="GO:0006270">
    <property type="term" value="P:DNA replication initiation"/>
    <property type="evidence" value="ECO:0007669"/>
    <property type="project" value="InterPro"/>
</dbReference>
<dbReference type="InterPro" id="IPR012340">
    <property type="entry name" value="NA-bd_OB-fold"/>
</dbReference>
<dbReference type="GO" id="GO:0003688">
    <property type="term" value="F:DNA replication origin binding"/>
    <property type="evidence" value="ECO:0007669"/>
    <property type="project" value="TreeGrafter"/>
</dbReference>
<evidence type="ECO:0000259" key="9">
    <source>
        <dbReference type="Pfam" id="PF09329"/>
    </source>
</evidence>
<dbReference type="InterPro" id="IPR055065">
    <property type="entry name" value="OB_MCM10"/>
</dbReference>
<dbReference type="Pfam" id="PF09329">
    <property type="entry name" value="zf-primase"/>
    <property type="match status" value="1"/>
</dbReference>
<proteinExistence type="inferred from homology"/>
<keyword evidence="3" id="KW-0235">DNA replication</keyword>
<keyword evidence="7" id="KW-0539">Nucleus</keyword>
<dbReference type="AlphaFoldDB" id="A0AAD5BF78"/>
<protein>
    <recommendedName>
        <fullName evidence="13">Zinc finger Mcm10/DnaG-type domain-containing protein</fullName>
    </recommendedName>
</protein>
<evidence type="ECO:0000256" key="4">
    <source>
        <dbReference type="ARBA" id="ARBA00022723"/>
    </source>
</evidence>
<name>A0AAD5BF78_9ASCO</name>
<evidence type="ECO:0000256" key="2">
    <source>
        <dbReference type="ARBA" id="ARBA00009679"/>
    </source>
</evidence>
<organism evidence="11 12">
    <name type="scientific">Candida theae</name>
    <dbReference type="NCBI Taxonomy" id="1198502"/>
    <lineage>
        <taxon>Eukaryota</taxon>
        <taxon>Fungi</taxon>
        <taxon>Dikarya</taxon>
        <taxon>Ascomycota</taxon>
        <taxon>Saccharomycotina</taxon>
        <taxon>Pichiomycetes</taxon>
        <taxon>Debaryomycetaceae</taxon>
        <taxon>Candida/Lodderomyces clade</taxon>
        <taxon>Candida</taxon>
    </lineage>
</organism>
<feature type="region of interest" description="Disordered" evidence="8">
    <location>
        <begin position="435"/>
        <end position="479"/>
    </location>
</feature>
<feature type="compositionally biased region" description="Basic and acidic residues" evidence="8">
    <location>
        <begin position="43"/>
        <end position="57"/>
    </location>
</feature>
<dbReference type="SUPFAM" id="SSF50249">
    <property type="entry name" value="Nucleic acid-binding proteins"/>
    <property type="match status" value="1"/>
</dbReference>
<keyword evidence="12" id="KW-1185">Reference proteome</keyword>
<dbReference type="Proteomes" id="UP001204833">
    <property type="component" value="Unassembled WGS sequence"/>
</dbReference>
<gene>
    <name evidence="11" type="ORF">KGF57_002238</name>
</gene>
<feature type="region of interest" description="Disordered" evidence="8">
    <location>
        <begin position="43"/>
        <end position="75"/>
    </location>
</feature>
<dbReference type="GO" id="GO:0008270">
    <property type="term" value="F:zinc ion binding"/>
    <property type="evidence" value="ECO:0007669"/>
    <property type="project" value="UniProtKB-KW"/>
</dbReference>
<dbReference type="PANTHER" id="PTHR13454:SF11">
    <property type="entry name" value="PROTEIN MCM10 HOMOLOG"/>
    <property type="match status" value="1"/>
</dbReference>